<dbReference type="EMBL" id="JANEYT010000040">
    <property type="protein sequence ID" value="MCQ1059565.1"/>
    <property type="molecule type" value="Genomic_DNA"/>
</dbReference>
<gene>
    <name evidence="1" type="ORF">NHN17_16060</name>
</gene>
<organism evidence="1 2">
    <name type="scientific">Photobacterium pectinilyticum</name>
    <dbReference type="NCBI Taxonomy" id="2906793"/>
    <lineage>
        <taxon>Bacteria</taxon>
        <taxon>Pseudomonadati</taxon>
        <taxon>Pseudomonadota</taxon>
        <taxon>Gammaproteobacteria</taxon>
        <taxon>Vibrionales</taxon>
        <taxon>Vibrionaceae</taxon>
        <taxon>Photobacterium</taxon>
    </lineage>
</organism>
<evidence type="ECO:0000313" key="2">
    <source>
        <dbReference type="Proteomes" id="UP001524460"/>
    </source>
</evidence>
<evidence type="ECO:0000313" key="1">
    <source>
        <dbReference type="EMBL" id="MCQ1059565.1"/>
    </source>
</evidence>
<proteinExistence type="predicted"/>
<keyword evidence="2" id="KW-1185">Reference proteome</keyword>
<reference evidence="1 2" key="1">
    <citation type="submission" date="2022-07" db="EMBL/GenBank/DDBJ databases">
        <title>Photobacterium pectinilyticum sp. nov., a marine bacterium isolated from surface seawater of Qingdao offshore.</title>
        <authorList>
            <person name="Wang X."/>
        </authorList>
    </citation>
    <scope>NUCLEOTIDE SEQUENCE [LARGE SCALE GENOMIC DNA]</scope>
    <source>
        <strain evidence="1 2">ZSDE20</strain>
    </source>
</reference>
<protein>
    <submittedName>
        <fullName evidence="1">Uncharacterized protein</fullName>
    </submittedName>
</protein>
<comment type="caution">
    <text evidence="1">The sequence shown here is derived from an EMBL/GenBank/DDBJ whole genome shotgun (WGS) entry which is preliminary data.</text>
</comment>
<name>A0ABT1N491_9GAMM</name>
<sequence length="688" mass="78062">MHLSDLLDVQDTAERNQQLRRILASYTDLIDVTGCEVELLVIAINQTVPRKDVEDLLDKKLAKELYKNNEHFQRCIDEVQWFHTHNLKYPDSRVKGQRIIAQSPMKVEGVLSSANLPVCLSWSHNSSQVNPAKFFATKFIWEGVATSLLDVFIETEPQWKTALRGMGLSINRLIDMRATLIESHSLNLIPEEVSDYSKQIRVPYEGDYCALTPVVSNSVQSQLQKMVFGRRVIATKIEHSHPASVGSLVASLGGNIRVLNYPPNVRSRASTGFCLGEGMRGHKLLDNSAIKDDRFLNALSQIVGENPAITLRQRRQLRVSALRFVRKQFALWIAPTMDFRDSLEISTESESFTEPVEEQLVYLPPENLPEVLNALNTRFHQALQYHWRGTRYAYHPELIMPIKHQLNWLLSYIANQEVNEFSSQTNSVYLHLKQLVVHDGSMLSNPYISGIPSITALGGLMHNYQRKLSGLLECRCEIKRGAWYIGQFNQQVSKKLPEPDKVRYQKKLSDVQRPGILDGKYADLTMDLVLELKLPDSHPIPEISLLQAAFPSRFAGGTLLPPSLFELSEWLQAYTNSSELFSALARLPRSGCWIYPDDKGVNSFDELVQRLKIDGDLKPVGLGYIPLEEPQSRVGSIAHKHCFVEPCIGVVQCKNPIEMRLAGAKQFYTSAFWRFDISNQAMLMKKAF</sequence>
<dbReference type="Proteomes" id="UP001524460">
    <property type="component" value="Unassembled WGS sequence"/>
</dbReference>
<accession>A0ABT1N491</accession>
<dbReference type="RefSeq" id="WP_255043633.1">
    <property type="nucleotide sequence ID" value="NZ_JANEYT010000040.1"/>
</dbReference>